<keyword evidence="2" id="KW-0472">Membrane</keyword>
<keyword evidence="5" id="KW-1185">Reference proteome</keyword>
<dbReference type="Pfam" id="PF24800">
    <property type="entry name" value="DUF7702"/>
    <property type="match status" value="1"/>
</dbReference>
<evidence type="ECO:0000256" key="1">
    <source>
        <dbReference type="SAM" id="MobiDB-lite"/>
    </source>
</evidence>
<evidence type="ECO:0000256" key="2">
    <source>
        <dbReference type="SAM" id="Phobius"/>
    </source>
</evidence>
<feature type="transmembrane region" description="Helical" evidence="2">
    <location>
        <begin position="39"/>
        <end position="60"/>
    </location>
</feature>
<gene>
    <name evidence="4" type="ORF">PVAG01_04939</name>
</gene>
<accession>A0ABR4PIN2</accession>
<feature type="transmembrane region" description="Helical" evidence="2">
    <location>
        <begin position="182"/>
        <end position="199"/>
    </location>
</feature>
<evidence type="ECO:0000259" key="3">
    <source>
        <dbReference type="Pfam" id="PF24800"/>
    </source>
</evidence>
<feature type="transmembrane region" description="Helical" evidence="2">
    <location>
        <begin position="219"/>
        <end position="241"/>
    </location>
</feature>
<dbReference type="InterPro" id="IPR056119">
    <property type="entry name" value="DUF7702"/>
</dbReference>
<dbReference type="PANTHER" id="PTHR42109:SF2">
    <property type="entry name" value="INTEGRAL MEMBRANE PROTEIN"/>
    <property type="match status" value="1"/>
</dbReference>
<protein>
    <recommendedName>
        <fullName evidence="3">DUF7702 domain-containing protein</fullName>
    </recommendedName>
</protein>
<feature type="transmembrane region" description="Helical" evidence="2">
    <location>
        <begin position="149"/>
        <end position="170"/>
    </location>
</feature>
<feature type="region of interest" description="Disordered" evidence="1">
    <location>
        <begin position="250"/>
        <end position="283"/>
    </location>
</feature>
<feature type="domain" description="DUF7702" evidence="3">
    <location>
        <begin position="3"/>
        <end position="245"/>
    </location>
</feature>
<evidence type="ECO:0000313" key="4">
    <source>
        <dbReference type="EMBL" id="KAL3423192.1"/>
    </source>
</evidence>
<keyword evidence="2" id="KW-1133">Transmembrane helix</keyword>
<dbReference type="EMBL" id="JBFCZG010000004">
    <property type="protein sequence ID" value="KAL3423192.1"/>
    <property type="molecule type" value="Genomic_DNA"/>
</dbReference>
<comment type="caution">
    <text evidence="4">The sequence shown here is derived from an EMBL/GenBank/DDBJ whole genome shotgun (WGS) entry which is preliminary data.</text>
</comment>
<organism evidence="4 5">
    <name type="scientific">Phlyctema vagabunda</name>
    <dbReference type="NCBI Taxonomy" id="108571"/>
    <lineage>
        <taxon>Eukaryota</taxon>
        <taxon>Fungi</taxon>
        <taxon>Dikarya</taxon>
        <taxon>Ascomycota</taxon>
        <taxon>Pezizomycotina</taxon>
        <taxon>Leotiomycetes</taxon>
        <taxon>Helotiales</taxon>
        <taxon>Dermateaceae</taxon>
        <taxon>Phlyctema</taxon>
    </lineage>
</organism>
<sequence>MTIDYRNAISIAELIVYVPALAIAILLCIRHGFGKSSGWFFLIIFSLARIIGPIMQLLTISNPRSVSLYTGVIILQTVGLSPLILACLGLLSRALESIQRNHPTVVSTRILKLVELIVMVGLILGIVGGTDASKHISSGVFRPGSLNKAGTALFVVAFAAIVLMTAIMSFSIAHAEAGEKRVLLAVALSLPFLFVRLLYSCLVTFTSKPAFNQLTGSATVLLCVALLEEFVVVVVYELVGLTLQSIPKDRRAPTGQHHPVRSVDSAEYATPTPSRDGAGAAGKGVSIAQKTIIGRLVTRALDSRRASSDVEMGTRR</sequence>
<proteinExistence type="predicted"/>
<evidence type="ECO:0000313" key="5">
    <source>
        <dbReference type="Proteomes" id="UP001629113"/>
    </source>
</evidence>
<feature type="transmembrane region" description="Helical" evidence="2">
    <location>
        <begin position="66"/>
        <end position="90"/>
    </location>
</feature>
<dbReference type="Proteomes" id="UP001629113">
    <property type="component" value="Unassembled WGS sequence"/>
</dbReference>
<feature type="transmembrane region" description="Helical" evidence="2">
    <location>
        <begin position="110"/>
        <end position="129"/>
    </location>
</feature>
<keyword evidence="2" id="KW-0812">Transmembrane</keyword>
<reference evidence="4 5" key="1">
    <citation type="submission" date="2024-06" db="EMBL/GenBank/DDBJ databases">
        <title>Complete genome of Phlyctema vagabunda strain 19-DSS-EL-015.</title>
        <authorList>
            <person name="Fiorenzani C."/>
        </authorList>
    </citation>
    <scope>NUCLEOTIDE SEQUENCE [LARGE SCALE GENOMIC DNA]</scope>
    <source>
        <strain evidence="4 5">19-DSS-EL-015</strain>
    </source>
</reference>
<feature type="transmembrane region" description="Helical" evidence="2">
    <location>
        <begin position="6"/>
        <end position="27"/>
    </location>
</feature>
<dbReference type="PANTHER" id="PTHR42109">
    <property type="entry name" value="UNPLACED GENOMIC SCAFFOLD UM_SCAF_CONTIG_1.265, WHOLE GENOME SHOTGUN SEQUENCE"/>
    <property type="match status" value="1"/>
</dbReference>
<name>A0ABR4PIN2_9HELO</name>